<keyword evidence="18" id="KW-0539">Nucleus</keyword>
<keyword evidence="7" id="KW-0963">Cytoplasm</keyword>
<dbReference type="Proteomes" id="UP001150238">
    <property type="component" value="Unassembled WGS sequence"/>
</dbReference>
<feature type="compositionally biased region" description="Polar residues" evidence="23">
    <location>
        <begin position="53"/>
        <end position="64"/>
    </location>
</feature>
<dbReference type="CDD" id="cd09097">
    <property type="entry name" value="Deadenylase_CCR4"/>
    <property type="match status" value="1"/>
</dbReference>
<accession>A0A9W9AYT8</accession>
<evidence type="ECO:0000256" key="3">
    <source>
        <dbReference type="ARBA" id="ARBA00004123"/>
    </source>
</evidence>
<keyword evidence="17" id="KW-0804">Transcription</keyword>
<evidence type="ECO:0000256" key="4">
    <source>
        <dbReference type="ARBA" id="ARBA00004496"/>
    </source>
</evidence>
<comment type="subcellular location">
    <subcellularLocation>
        <location evidence="4">Cytoplasm</location>
    </subcellularLocation>
    <subcellularLocation>
        <location evidence="3">Nucleus</location>
    </subcellularLocation>
</comment>
<proteinExistence type="inferred from homology"/>
<feature type="compositionally biased region" description="Pro residues" evidence="23">
    <location>
        <begin position="149"/>
        <end position="160"/>
    </location>
</feature>
<keyword evidence="13" id="KW-0269">Exonuclease</keyword>
<evidence type="ECO:0000256" key="23">
    <source>
        <dbReference type="SAM" id="MobiDB-lite"/>
    </source>
</evidence>
<evidence type="ECO:0000256" key="5">
    <source>
        <dbReference type="ARBA" id="ARBA00010774"/>
    </source>
</evidence>
<feature type="compositionally biased region" description="Low complexity" evidence="23">
    <location>
        <begin position="743"/>
        <end position="772"/>
    </location>
</feature>
<evidence type="ECO:0000256" key="1">
    <source>
        <dbReference type="ARBA" id="ARBA00001663"/>
    </source>
</evidence>
<keyword evidence="8" id="KW-0433">Leucine-rich repeat</keyword>
<gene>
    <name evidence="25" type="ORF">C8J55DRAFT_166872</name>
</gene>
<evidence type="ECO:0000256" key="22">
    <source>
        <dbReference type="ARBA" id="ARBA00033317"/>
    </source>
</evidence>
<feature type="region of interest" description="Disordered" evidence="23">
    <location>
        <begin position="1"/>
        <end position="109"/>
    </location>
</feature>
<dbReference type="SUPFAM" id="SSF52075">
    <property type="entry name" value="Outer arm dynein light chain 1"/>
    <property type="match status" value="1"/>
</dbReference>
<dbReference type="GO" id="GO:0005737">
    <property type="term" value="C:cytoplasm"/>
    <property type="evidence" value="ECO:0007669"/>
    <property type="project" value="UniProtKB-SubCell"/>
</dbReference>
<evidence type="ECO:0000256" key="17">
    <source>
        <dbReference type="ARBA" id="ARBA00023163"/>
    </source>
</evidence>
<evidence type="ECO:0000256" key="7">
    <source>
        <dbReference type="ARBA" id="ARBA00022490"/>
    </source>
</evidence>
<dbReference type="PANTHER" id="PTHR12121">
    <property type="entry name" value="CARBON CATABOLITE REPRESSOR PROTEIN 4"/>
    <property type="match status" value="1"/>
</dbReference>
<evidence type="ECO:0000256" key="21">
    <source>
        <dbReference type="ARBA" id="ARBA00031469"/>
    </source>
</evidence>
<evidence type="ECO:0000256" key="11">
    <source>
        <dbReference type="ARBA" id="ARBA00022737"/>
    </source>
</evidence>
<dbReference type="InterPro" id="IPR005135">
    <property type="entry name" value="Endo/exonuclease/phosphatase"/>
</dbReference>
<feature type="region of interest" description="Disordered" evidence="23">
    <location>
        <begin position="702"/>
        <end position="772"/>
    </location>
</feature>
<keyword evidence="14" id="KW-0460">Magnesium</keyword>
<comment type="cofactor">
    <cofactor evidence="2">
        <name>Mg(2+)</name>
        <dbReference type="ChEBI" id="CHEBI:18420"/>
    </cofactor>
</comment>
<dbReference type="GO" id="GO:0046872">
    <property type="term" value="F:metal ion binding"/>
    <property type="evidence" value="ECO:0007669"/>
    <property type="project" value="UniProtKB-KW"/>
</dbReference>
<comment type="catalytic activity">
    <reaction evidence="1">
        <text>Exonucleolytic cleavage of poly(A) to 5'-AMP.</text>
        <dbReference type="EC" id="3.1.13.4"/>
    </reaction>
</comment>
<keyword evidence="12" id="KW-0378">Hydrolase</keyword>
<keyword evidence="25" id="KW-0255">Endonuclease</keyword>
<comment type="similarity">
    <text evidence="5">Belongs to the CCR4/nocturin family.</text>
</comment>
<dbReference type="InterPro" id="IPR032675">
    <property type="entry name" value="LRR_dom_sf"/>
</dbReference>
<dbReference type="PANTHER" id="PTHR12121:SF100">
    <property type="entry name" value="POLY(A)-SPECIFIC RIBONUCLEASE"/>
    <property type="match status" value="1"/>
</dbReference>
<feature type="domain" description="Endonuclease/exonuclease/phosphatase" evidence="24">
    <location>
        <begin position="359"/>
        <end position="824"/>
    </location>
</feature>
<feature type="compositionally biased region" description="Polar residues" evidence="23">
    <location>
        <begin position="172"/>
        <end position="181"/>
    </location>
</feature>
<evidence type="ECO:0000256" key="19">
    <source>
        <dbReference type="ARBA" id="ARBA00023475"/>
    </source>
</evidence>
<dbReference type="InterPro" id="IPR003591">
    <property type="entry name" value="Leu-rich_rpt_typical-subtyp"/>
</dbReference>
<evidence type="ECO:0000313" key="25">
    <source>
        <dbReference type="EMBL" id="KAJ4493750.1"/>
    </source>
</evidence>
<evidence type="ECO:0000259" key="24">
    <source>
        <dbReference type="Pfam" id="PF03372"/>
    </source>
</evidence>
<evidence type="ECO:0000256" key="9">
    <source>
        <dbReference type="ARBA" id="ARBA00022722"/>
    </source>
</evidence>
<dbReference type="SUPFAM" id="SSF56219">
    <property type="entry name" value="DNase I-like"/>
    <property type="match status" value="1"/>
</dbReference>
<dbReference type="GO" id="GO:0005634">
    <property type="term" value="C:nucleus"/>
    <property type="evidence" value="ECO:0007669"/>
    <property type="project" value="UniProtKB-SubCell"/>
</dbReference>
<evidence type="ECO:0000313" key="26">
    <source>
        <dbReference type="Proteomes" id="UP001150238"/>
    </source>
</evidence>
<comment type="caution">
    <text evidence="25">The sequence shown here is derived from an EMBL/GenBank/DDBJ whole genome shotgun (WGS) entry which is preliminary data.</text>
</comment>
<dbReference type="Gene3D" id="3.60.10.10">
    <property type="entry name" value="Endonuclease/exonuclease/phosphatase"/>
    <property type="match status" value="1"/>
</dbReference>
<evidence type="ECO:0000256" key="20">
    <source>
        <dbReference type="ARBA" id="ARBA00030493"/>
    </source>
</evidence>
<reference evidence="25" key="1">
    <citation type="submission" date="2022-08" db="EMBL/GenBank/DDBJ databases">
        <authorList>
            <consortium name="DOE Joint Genome Institute"/>
            <person name="Min B."/>
            <person name="Riley R."/>
            <person name="Sierra-Patev S."/>
            <person name="Naranjo-Ortiz M."/>
            <person name="Looney B."/>
            <person name="Konkel Z."/>
            <person name="Slot J.C."/>
            <person name="Sakamoto Y."/>
            <person name="Steenwyk J.L."/>
            <person name="Rokas A."/>
            <person name="Carro J."/>
            <person name="Camarero S."/>
            <person name="Ferreira P."/>
            <person name="Molpeceres G."/>
            <person name="Ruiz-Duenas F.J."/>
            <person name="Serrano A."/>
            <person name="Henrissat B."/>
            <person name="Drula E."/>
            <person name="Hughes K.W."/>
            <person name="Mata J.L."/>
            <person name="Ishikawa N.K."/>
            <person name="Vargas-Isla R."/>
            <person name="Ushijima S."/>
            <person name="Smith C.A."/>
            <person name="Ahrendt S."/>
            <person name="Andreopoulos W."/>
            <person name="He G."/>
            <person name="Labutti K."/>
            <person name="Lipzen A."/>
            <person name="Ng V."/>
            <person name="Sandor L."/>
            <person name="Barry K."/>
            <person name="Martinez A.T."/>
            <person name="Xiao Y."/>
            <person name="Gibbons J.G."/>
            <person name="Terashima K."/>
            <person name="Hibbett D.S."/>
            <person name="Grigoriev I.V."/>
        </authorList>
    </citation>
    <scope>NUCLEOTIDE SEQUENCE</scope>
    <source>
        <strain evidence="25">Sp2 HRB7682 ss15</strain>
    </source>
</reference>
<dbReference type="EMBL" id="JANVFS010000003">
    <property type="protein sequence ID" value="KAJ4493750.1"/>
    <property type="molecule type" value="Genomic_DNA"/>
</dbReference>
<evidence type="ECO:0000256" key="2">
    <source>
        <dbReference type="ARBA" id="ARBA00001946"/>
    </source>
</evidence>
<evidence type="ECO:0000256" key="12">
    <source>
        <dbReference type="ARBA" id="ARBA00022801"/>
    </source>
</evidence>
<dbReference type="Pfam" id="PF03372">
    <property type="entry name" value="Exo_endo_phos"/>
    <property type="match status" value="1"/>
</dbReference>
<keyword evidence="10" id="KW-0479">Metal-binding</keyword>
<organism evidence="25 26">
    <name type="scientific">Lentinula lateritia</name>
    <dbReference type="NCBI Taxonomy" id="40482"/>
    <lineage>
        <taxon>Eukaryota</taxon>
        <taxon>Fungi</taxon>
        <taxon>Dikarya</taxon>
        <taxon>Basidiomycota</taxon>
        <taxon>Agaricomycotina</taxon>
        <taxon>Agaricomycetes</taxon>
        <taxon>Agaricomycetidae</taxon>
        <taxon>Agaricales</taxon>
        <taxon>Marasmiineae</taxon>
        <taxon>Omphalotaceae</taxon>
        <taxon>Lentinula</taxon>
    </lineage>
</organism>
<keyword evidence="15" id="KW-0694">RNA-binding</keyword>
<dbReference type="InterPro" id="IPR001611">
    <property type="entry name" value="Leu-rich_rpt"/>
</dbReference>
<dbReference type="GO" id="GO:0004519">
    <property type="term" value="F:endonuclease activity"/>
    <property type="evidence" value="ECO:0007669"/>
    <property type="project" value="UniProtKB-KW"/>
</dbReference>
<feature type="region of interest" description="Disordered" evidence="23">
    <location>
        <begin position="123"/>
        <end position="196"/>
    </location>
</feature>
<dbReference type="EC" id="3.1.13.4" evidence="6"/>
<keyword evidence="9" id="KW-0540">Nuclease</keyword>
<dbReference type="Gene3D" id="3.80.10.10">
    <property type="entry name" value="Ribonuclease Inhibitor"/>
    <property type="match status" value="1"/>
</dbReference>
<evidence type="ECO:0000256" key="16">
    <source>
        <dbReference type="ARBA" id="ARBA00023015"/>
    </source>
</evidence>
<feature type="compositionally biased region" description="Basic residues" evidence="23">
    <location>
        <begin position="68"/>
        <end position="82"/>
    </location>
</feature>
<evidence type="ECO:0000256" key="18">
    <source>
        <dbReference type="ARBA" id="ARBA00023242"/>
    </source>
</evidence>
<dbReference type="InterPro" id="IPR036691">
    <property type="entry name" value="Endo/exonu/phosph_ase_sf"/>
</dbReference>
<evidence type="ECO:0000256" key="14">
    <source>
        <dbReference type="ARBA" id="ARBA00022842"/>
    </source>
</evidence>
<dbReference type="Pfam" id="PF13855">
    <property type="entry name" value="LRR_8"/>
    <property type="match status" value="1"/>
</dbReference>
<name>A0A9W9AYT8_9AGAR</name>
<evidence type="ECO:0000256" key="8">
    <source>
        <dbReference type="ARBA" id="ARBA00022614"/>
    </source>
</evidence>
<feature type="region of interest" description="Disordered" evidence="23">
    <location>
        <begin position="576"/>
        <end position="626"/>
    </location>
</feature>
<evidence type="ECO:0000256" key="10">
    <source>
        <dbReference type="ARBA" id="ARBA00022723"/>
    </source>
</evidence>
<dbReference type="AlphaFoldDB" id="A0A9W9AYT8"/>
<evidence type="ECO:0000256" key="6">
    <source>
        <dbReference type="ARBA" id="ARBA00012161"/>
    </source>
</evidence>
<evidence type="ECO:0000256" key="13">
    <source>
        <dbReference type="ARBA" id="ARBA00022839"/>
    </source>
</evidence>
<feature type="compositionally biased region" description="Low complexity" evidence="23">
    <location>
        <begin position="576"/>
        <end position="611"/>
    </location>
</feature>
<protein>
    <recommendedName>
        <fullName evidence="19">CCR4-Not complex 3'-5'-exoribonuclease subunit Ccr4</fullName>
        <ecNumber evidence="6">3.1.13.4</ecNumber>
    </recommendedName>
    <alternativeName>
        <fullName evidence="20">Carbon catabolite repressor protein 4</fullName>
    </alternativeName>
    <alternativeName>
        <fullName evidence="21">Cytoplasmic deadenylase</fullName>
    </alternativeName>
    <alternativeName>
        <fullName evidence="22">Glucose-repressible alcohol dehydrogenase transcriptional effector</fullName>
    </alternativeName>
</protein>
<evidence type="ECO:0000256" key="15">
    <source>
        <dbReference type="ARBA" id="ARBA00022884"/>
    </source>
</evidence>
<keyword evidence="16" id="KW-0805">Transcription regulation</keyword>
<keyword evidence="11" id="KW-0677">Repeat</keyword>
<dbReference type="GO" id="GO:0004535">
    <property type="term" value="F:poly(A)-specific ribonuclease activity"/>
    <property type="evidence" value="ECO:0007669"/>
    <property type="project" value="UniProtKB-EC"/>
</dbReference>
<reference evidence="25" key="2">
    <citation type="journal article" date="2023" name="Proc. Natl. Acad. Sci. U.S.A.">
        <title>A global phylogenomic analysis of the shiitake genus Lentinula.</title>
        <authorList>
            <person name="Sierra-Patev S."/>
            <person name="Min B."/>
            <person name="Naranjo-Ortiz M."/>
            <person name="Looney B."/>
            <person name="Konkel Z."/>
            <person name="Slot J.C."/>
            <person name="Sakamoto Y."/>
            <person name="Steenwyk J.L."/>
            <person name="Rokas A."/>
            <person name="Carro J."/>
            <person name="Camarero S."/>
            <person name="Ferreira P."/>
            <person name="Molpeceres G."/>
            <person name="Ruiz-Duenas F.J."/>
            <person name="Serrano A."/>
            <person name="Henrissat B."/>
            <person name="Drula E."/>
            <person name="Hughes K.W."/>
            <person name="Mata J.L."/>
            <person name="Ishikawa N.K."/>
            <person name="Vargas-Isla R."/>
            <person name="Ushijima S."/>
            <person name="Smith C.A."/>
            <person name="Donoghue J."/>
            <person name="Ahrendt S."/>
            <person name="Andreopoulos W."/>
            <person name="He G."/>
            <person name="LaButti K."/>
            <person name="Lipzen A."/>
            <person name="Ng V."/>
            <person name="Riley R."/>
            <person name="Sandor L."/>
            <person name="Barry K."/>
            <person name="Martinez A.T."/>
            <person name="Xiao Y."/>
            <person name="Gibbons J.G."/>
            <person name="Terashima K."/>
            <person name="Grigoriev I.V."/>
            <person name="Hibbett D."/>
        </authorList>
    </citation>
    <scope>NUCLEOTIDE SEQUENCE</scope>
    <source>
        <strain evidence="25">Sp2 HRB7682 ss15</strain>
    </source>
</reference>
<dbReference type="GO" id="GO:0003723">
    <property type="term" value="F:RNA binding"/>
    <property type="evidence" value="ECO:0007669"/>
    <property type="project" value="UniProtKB-KW"/>
</dbReference>
<dbReference type="InterPro" id="IPR050410">
    <property type="entry name" value="CCR4/nocturin_mRNA_transcr"/>
</dbReference>
<dbReference type="SMART" id="SM00369">
    <property type="entry name" value="LRR_TYP"/>
    <property type="match status" value="3"/>
</dbReference>
<sequence>MYFTGGQKLGTESWPRQPVGGPPPPTSPGYGIYSQPQHHHQHSHLGPPLTHHQILSGQQPPQNLTNHTHNHNHNHTHTHHNPHYPSPPIQQHHVGINQGSPASAPLAQHWQQQLLKCEIIRQSRSPHHRARASAMASRTVAKSAIPITNPNPNPKPPPEEPLLSDSPPLANGNASHPSSTVAPIAEPPRPRSEATWTSLDMGGVGIKNLPSNSGLFSFNFLTNLYLNHNGLIAIPPEIAQLRNLELLDLSGNALTTLPPELGMLVSMKEFYLFDNQIMTIPPEFGTLHQLQTLGVEGNPLDTNLKNLITKDGTPALIAFLRDSCPVSAPPQNRAWIPLITPVEQEALPPSTETISVVCYNILCQRAATVRLYGYTPSWALAWDYRRELILSEILAHGADFICLQEVDVTSYEDFFLKHLSEAGYESVYWPKSRAKTMSNENERRFVDGLATFFRADKYQLIEKHLIEFSAVAMQREDFKKTEDMFNRVLGKDHIATACAFENRDTGSRVLVANVHILWDPKFCDVKLVHVALMVEEVEKMAERFVKLPPRLWPEPETANGNVDSVDGIADSSFSSSSELSSPFPTTSSLPSSSLPPSSSSSSPPDSPSSKPSTRRQRPKPPTYTSASQIPLIFCGDFNSIPGSGVYEFLSTGTLRKDHPDFMGHVYGKYTGGAGSGPGSAGGNADGLKSWLGLKSAYAAPAHGVHGAHSRAPQSLHQQQQQPLPVSGTRTPGSTPAPGASNNLLSTPASTSLTHTTSSLLRSSTSSPSPELLPTTNYVSSFSGVLDYIWYSGSSLGVNAVLGQVDPVYMSKCVGFPNVHFPSDHICIMAEFRVKPPRETTSSSKDEHGHLPFS</sequence>
<dbReference type="PROSITE" id="PS51450">
    <property type="entry name" value="LRR"/>
    <property type="match status" value="1"/>
</dbReference>